<dbReference type="KEGG" id="fgg:FSB75_05775"/>
<keyword evidence="1" id="KW-0812">Transmembrane</keyword>
<evidence type="ECO:0000313" key="2">
    <source>
        <dbReference type="EMBL" id="QEC55432.1"/>
    </source>
</evidence>
<accession>A0A5B8UGA4</accession>
<feature type="transmembrane region" description="Helical" evidence="1">
    <location>
        <begin position="184"/>
        <end position="204"/>
    </location>
</feature>
<proteinExistence type="predicted"/>
<protein>
    <submittedName>
        <fullName evidence="2">DUF1275 domain-containing protein</fullName>
    </submittedName>
</protein>
<evidence type="ECO:0000313" key="3">
    <source>
        <dbReference type="Proteomes" id="UP000321204"/>
    </source>
</evidence>
<dbReference type="PANTHER" id="PTHR37314">
    <property type="entry name" value="SLR0142 PROTEIN"/>
    <property type="match status" value="1"/>
</dbReference>
<dbReference type="PANTHER" id="PTHR37314:SF4">
    <property type="entry name" value="UPF0700 TRANSMEMBRANE PROTEIN YOAK"/>
    <property type="match status" value="1"/>
</dbReference>
<feature type="transmembrane region" description="Helical" evidence="1">
    <location>
        <begin position="59"/>
        <end position="81"/>
    </location>
</feature>
<gene>
    <name evidence="2" type="ORF">FSB75_05775</name>
</gene>
<reference evidence="2 3" key="1">
    <citation type="journal article" date="2015" name="Int. J. Syst. Evol. Microbiol.">
        <title>Flavisolibacter ginsenosidimutans sp. nov., with ginsenoside-converting activity isolated from soil used for cultivating ginseng.</title>
        <authorList>
            <person name="Zhao Y."/>
            <person name="Liu Q."/>
            <person name="Kang M.S."/>
            <person name="Jin F."/>
            <person name="Yu H."/>
            <person name="Im W.T."/>
        </authorList>
    </citation>
    <scope>NUCLEOTIDE SEQUENCE [LARGE SCALE GENOMIC DNA]</scope>
    <source>
        <strain evidence="2 3">Gsoil 636</strain>
    </source>
</reference>
<keyword evidence="3" id="KW-1185">Reference proteome</keyword>
<keyword evidence="1" id="KW-0472">Membrane</keyword>
<feature type="transmembrane region" description="Helical" evidence="1">
    <location>
        <begin position="210"/>
        <end position="227"/>
    </location>
</feature>
<dbReference type="EMBL" id="CP042433">
    <property type="protein sequence ID" value="QEC55432.1"/>
    <property type="molecule type" value="Genomic_DNA"/>
</dbReference>
<keyword evidence="1" id="KW-1133">Transmembrane helix</keyword>
<dbReference type="AlphaFoldDB" id="A0A5B8UGA4"/>
<organism evidence="2 3">
    <name type="scientific">Flavisolibacter ginsenosidimutans</name>
    <dbReference type="NCBI Taxonomy" id="661481"/>
    <lineage>
        <taxon>Bacteria</taxon>
        <taxon>Pseudomonadati</taxon>
        <taxon>Bacteroidota</taxon>
        <taxon>Chitinophagia</taxon>
        <taxon>Chitinophagales</taxon>
        <taxon>Chitinophagaceae</taxon>
        <taxon>Flavisolibacter</taxon>
    </lineage>
</organism>
<feature type="transmembrane region" description="Helical" evidence="1">
    <location>
        <begin position="119"/>
        <end position="139"/>
    </location>
</feature>
<name>A0A5B8UGA4_9BACT</name>
<dbReference type="Proteomes" id="UP000321204">
    <property type="component" value="Chromosome"/>
</dbReference>
<evidence type="ECO:0000256" key="1">
    <source>
        <dbReference type="SAM" id="Phobius"/>
    </source>
</evidence>
<dbReference type="OrthoDB" id="270162at2"/>
<feature type="transmembrane region" description="Helical" evidence="1">
    <location>
        <begin position="93"/>
        <end position="113"/>
    </location>
</feature>
<sequence length="240" mass="26735">MFRHRGKSRTLTHNLKLASLLSFVAGIVNVSGLFAVKRLTTNVTGHFAFFADEMAKKNVGLGLVYLLFILAFLFGAFCSNLLVEVISKINERFINSIPVGIEISILLFIAFLHPSTVETHANALACWLLFSMGMQNALVTSLSNSVVRTTHLTGLFTDLGIELSQLFFYKKEEQQKKLRSSVKLRLTIIFFFFFGGVAGGYGYLVAGFKVLLLAVATLIGALIYDSVKFKIVTMKRKYLR</sequence>
<dbReference type="InterPro" id="IPR010699">
    <property type="entry name" value="DUF1275"/>
</dbReference>
<dbReference type="Pfam" id="PF06912">
    <property type="entry name" value="DUF1275"/>
    <property type="match status" value="1"/>
</dbReference>